<feature type="compositionally biased region" description="Polar residues" evidence="1">
    <location>
        <begin position="462"/>
        <end position="472"/>
    </location>
</feature>
<dbReference type="AlphaFoldDB" id="A0A8K0QXY4"/>
<dbReference type="Proteomes" id="UP000813461">
    <property type="component" value="Unassembled WGS sequence"/>
</dbReference>
<gene>
    <name evidence="2" type="ORF">FB567DRAFT_552222</name>
</gene>
<comment type="caution">
    <text evidence="2">The sequence shown here is derived from an EMBL/GenBank/DDBJ whole genome shotgun (WGS) entry which is preliminary data.</text>
</comment>
<feature type="region of interest" description="Disordered" evidence="1">
    <location>
        <begin position="316"/>
        <end position="548"/>
    </location>
</feature>
<feature type="compositionally biased region" description="Basic residues" evidence="1">
    <location>
        <begin position="476"/>
        <end position="485"/>
    </location>
</feature>
<organism evidence="2 3">
    <name type="scientific">Paraphoma chrysanthemicola</name>
    <dbReference type="NCBI Taxonomy" id="798071"/>
    <lineage>
        <taxon>Eukaryota</taxon>
        <taxon>Fungi</taxon>
        <taxon>Dikarya</taxon>
        <taxon>Ascomycota</taxon>
        <taxon>Pezizomycotina</taxon>
        <taxon>Dothideomycetes</taxon>
        <taxon>Pleosporomycetidae</taxon>
        <taxon>Pleosporales</taxon>
        <taxon>Pleosporineae</taxon>
        <taxon>Phaeosphaeriaceae</taxon>
        <taxon>Paraphoma</taxon>
    </lineage>
</organism>
<dbReference type="OrthoDB" id="3779124at2759"/>
<reference evidence="2" key="1">
    <citation type="journal article" date="2021" name="Nat. Commun.">
        <title>Genetic determinants of endophytism in the Arabidopsis root mycobiome.</title>
        <authorList>
            <person name="Mesny F."/>
            <person name="Miyauchi S."/>
            <person name="Thiergart T."/>
            <person name="Pickel B."/>
            <person name="Atanasova L."/>
            <person name="Karlsson M."/>
            <person name="Huettel B."/>
            <person name="Barry K.W."/>
            <person name="Haridas S."/>
            <person name="Chen C."/>
            <person name="Bauer D."/>
            <person name="Andreopoulos W."/>
            <person name="Pangilinan J."/>
            <person name="LaButti K."/>
            <person name="Riley R."/>
            <person name="Lipzen A."/>
            <person name="Clum A."/>
            <person name="Drula E."/>
            <person name="Henrissat B."/>
            <person name="Kohler A."/>
            <person name="Grigoriev I.V."/>
            <person name="Martin F.M."/>
            <person name="Hacquard S."/>
        </authorList>
    </citation>
    <scope>NUCLEOTIDE SEQUENCE</scope>
    <source>
        <strain evidence="2">MPI-SDFR-AT-0120</strain>
    </source>
</reference>
<name>A0A8K0QXY4_9PLEO</name>
<feature type="compositionally biased region" description="Low complexity" evidence="1">
    <location>
        <begin position="136"/>
        <end position="152"/>
    </location>
</feature>
<keyword evidence="3" id="KW-1185">Reference proteome</keyword>
<feature type="compositionally biased region" description="Low complexity" evidence="1">
    <location>
        <begin position="377"/>
        <end position="391"/>
    </location>
</feature>
<proteinExistence type="predicted"/>
<evidence type="ECO:0000256" key="1">
    <source>
        <dbReference type="SAM" id="MobiDB-lite"/>
    </source>
</evidence>
<accession>A0A8K0QXY4</accession>
<feature type="compositionally biased region" description="Polar residues" evidence="1">
    <location>
        <begin position="316"/>
        <end position="348"/>
    </location>
</feature>
<dbReference type="EMBL" id="JAGMVJ010000017">
    <property type="protein sequence ID" value="KAH7078205.1"/>
    <property type="molecule type" value="Genomic_DNA"/>
</dbReference>
<sequence>MVSEAIPTTPAYTPEVIESSDLEEMNSTGSENLSQADFNNRRLAQALNYLDSEGGKDSTSTFISRVNRINDALLEPLYEQGSAFDTKLYRRVRAMVLDVQRDFESAAHEATPHSESNEDMLEYYTPTTAEEALYRASDSSPSPTPASFRAPSAPRPLAPRRPGSDNVERERVFKYGGPKNDPEIWHKDYPAILPFPETLLMAHWESLKIDYDLSRSKDSSVVETNVPLNHPQLQRYFNLPQYESGSRFRHPAVSKDVQKMVSQYGTTIRLDSVVDAFNKGGIGNDGSEKYCPRAVLEKFTVDKQAPPDVVSPTQLRQALGSTPTKSRFSSTGNTGTVPSHLNSPTLFQNCLDETDNASGPHAIPSSPLTNAGSSYKPRATPTPTRAGAAIRAFEKKVRQSSGSQAAANAEHVVPTKKPSPVRTMTHVEIPKRGRGRPRKNPEIEPVPSSPVKKSLGKRKPSADSQSNTTPESSIRKTIHVTKRQKTTPAKTVGFVETTTALEEESEDPNHPASPVKRPVLPATAGASKASVAGKVGKQARKKRAPKTTEEIVTAEEYERRMVKGKGIVKIAEGVKRGATRSGANFAV</sequence>
<evidence type="ECO:0000313" key="3">
    <source>
        <dbReference type="Proteomes" id="UP000813461"/>
    </source>
</evidence>
<protein>
    <submittedName>
        <fullName evidence="2">Uncharacterized protein</fullName>
    </submittedName>
</protein>
<feature type="region of interest" description="Disordered" evidence="1">
    <location>
        <begin position="134"/>
        <end position="168"/>
    </location>
</feature>
<evidence type="ECO:0000313" key="2">
    <source>
        <dbReference type="EMBL" id="KAH7078205.1"/>
    </source>
</evidence>